<dbReference type="Pfam" id="PF03032">
    <property type="entry name" value="FSAP_sig_propep"/>
    <property type="match status" value="1"/>
</dbReference>
<keyword evidence="2" id="KW-0964">Secreted</keyword>
<evidence type="ECO:0000256" key="4">
    <source>
        <dbReference type="SAM" id="MobiDB-lite"/>
    </source>
</evidence>
<dbReference type="AlphaFoldDB" id="A0A109R126"/>
<feature type="domain" description="Frog antimicrobial peptide propeptide" evidence="6">
    <location>
        <begin position="2"/>
        <end position="35"/>
    </location>
</feature>
<comment type="subcellular location">
    <subcellularLocation>
        <location evidence="1">Secreted</location>
    </subcellularLocation>
</comment>
<organism evidence="7">
    <name type="scientific">Pelophylax lessonae</name>
    <name type="common">Pool frog</name>
    <name type="synonym">Rana lessonae</name>
    <dbReference type="NCBI Taxonomy" id="45623"/>
    <lineage>
        <taxon>Eukaryota</taxon>
        <taxon>Metazoa</taxon>
        <taxon>Chordata</taxon>
        <taxon>Craniata</taxon>
        <taxon>Vertebrata</taxon>
        <taxon>Euteleostomi</taxon>
        <taxon>Amphibia</taxon>
        <taxon>Batrachia</taxon>
        <taxon>Anura</taxon>
        <taxon>Neobatrachia</taxon>
        <taxon>Ranoidea</taxon>
        <taxon>Ranidae</taxon>
        <taxon>Pelophylax</taxon>
    </lineage>
</organism>
<protein>
    <submittedName>
        <fullName evidence="7">Pleurain-E-Re</fullName>
    </submittedName>
</protein>
<keyword evidence="3 5" id="KW-0732">Signal</keyword>
<evidence type="ECO:0000256" key="2">
    <source>
        <dbReference type="ARBA" id="ARBA00022525"/>
    </source>
</evidence>
<dbReference type="GO" id="GO:0005576">
    <property type="term" value="C:extracellular region"/>
    <property type="evidence" value="ECO:0007669"/>
    <property type="project" value="UniProtKB-SubCell"/>
</dbReference>
<evidence type="ECO:0000313" key="7">
    <source>
        <dbReference type="EMBL" id="AMB66610.1"/>
    </source>
</evidence>
<reference evidence="7" key="1">
    <citation type="submission" date="2015-08" db="EMBL/GenBank/DDBJ databases">
        <title>Identification of miscellaneous peptides from the skin secretion of Rana esculenta.</title>
        <authorList>
            <person name="Chen X."/>
        </authorList>
    </citation>
    <scope>NUCLEOTIDE SEQUENCE</scope>
</reference>
<sequence length="63" mass="7320" precursor="true">MFTLKKSLLLLFFIGTVSSFCGRGKRQNEEEDKMEDIKRAAAPRRFPPPGFRPIRPVRIRPIC</sequence>
<feature type="chain" id="PRO_5007140184" evidence="5">
    <location>
        <begin position="20"/>
        <end position="63"/>
    </location>
</feature>
<name>A0A109R126_PELLE</name>
<evidence type="ECO:0000256" key="1">
    <source>
        <dbReference type="ARBA" id="ARBA00004613"/>
    </source>
</evidence>
<dbReference type="InterPro" id="IPR004275">
    <property type="entry name" value="Frog_antimicrobial_propeptide"/>
</dbReference>
<feature type="signal peptide" evidence="5">
    <location>
        <begin position="1"/>
        <end position="19"/>
    </location>
</feature>
<dbReference type="EMBL" id="KT437662">
    <property type="protein sequence ID" value="AMB66610.1"/>
    <property type="molecule type" value="mRNA"/>
</dbReference>
<evidence type="ECO:0000256" key="3">
    <source>
        <dbReference type="ARBA" id="ARBA00022729"/>
    </source>
</evidence>
<evidence type="ECO:0000256" key="5">
    <source>
        <dbReference type="SAM" id="SignalP"/>
    </source>
</evidence>
<evidence type="ECO:0000259" key="6">
    <source>
        <dbReference type="Pfam" id="PF03032"/>
    </source>
</evidence>
<proteinExistence type="evidence at transcript level"/>
<feature type="region of interest" description="Disordered" evidence="4">
    <location>
        <begin position="24"/>
        <end position="55"/>
    </location>
</feature>
<accession>A0A109R126</accession>